<accession>A0A0R1S771</accession>
<comment type="caution">
    <text evidence="5">The sequence shown here is derived from an EMBL/GenBank/DDBJ whole genome shotgun (WGS) entry which is preliminary data.</text>
</comment>
<dbReference type="InterPro" id="IPR000524">
    <property type="entry name" value="Tscrpt_reg_HTH_GntR"/>
</dbReference>
<protein>
    <submittedName>
        <fullName evidence="5">GntR family transcriptional regulator</fullName>
    </submittedName>
</protein>
<evidence type="ECO:0000256" key="2">
    <source>
        <dbReference type="ARBA" id="ARBA00023125"/>
    </source>
</evidence>
<gene>
    <name evidence="5" type="ORF">FC85_GL000347</name>
</gene>
<dbReference type="PANTHER" id="PTHR43537:SF51">
    <property type="entry name" value="HTH-TYPE TRANSCRIPTIONAL REGULATOR LGOR-RELATED"/>
    <property type="match status" value="1"/>
</dbReference>
<dbReference type="PANTHER" id="PTHR43537">
    <property type="entry name" value="TRANSCRIPTIONAL REGULATOR, GNTR FAMILY"/>
    <property type="match status" value="1"/>
</dbReference>
<dbReference type="GO" id="GO:0003700">
    <property type="term" value="F:DNA-binding transcription factor activity"/>
    <property type="evidence" value="ECO:0007669"/>
    <property type="project" value="InterPro"/>
</dbReference>
<dbReference type="CDD" id="cd07377">
    <property type="entry name" value="WHTH_GntR"/>
    <property type="match status" value="1"/>
</dbReference>
<organism evidence="5 6">
    <name type="scientific">Lentilactobacillus diolivorans DSM 14421</name>
    <dbReference type="NCBI Taxonomy" id="1423739"/>
    <lineage>
        <taxon>Bacteria</taxon>
        <taxon>Bacillati</taxon>
        <taxon>Bacillota</taxon>
        <taxon>Bacilli</taxon>
        <taxon>Lactobacillales</taxon>
        <taxon>Lactobacillaceae</taxon>
        <taxon>Lentilactobacillus</taxon>
    </lineage>
</organism>
<dbReference type="InterPro" id="IPR011711">
    <property type="entry name" value="GntR_C"/>
</dbReference>
<dbReference type="PROSITE" id="PS50949">
    <property type="entry name" value="HTH_GNTR"/>
    <property type="match status" value="1"/>
</dbReference>
<evidence type="ECO:0000313" key="5">
    <source>
        <dbReference type="EMBL" id="KRL65206.1"/>
    </source>
</evidence>
<dbReference type="SUPFAM" id="SSF48008">
    <property type="entry name" value="GntR ligand-binding domain-like"/>
    <property type="match status" value="1"/>
</dbReference>
<dbReference type="SUPFAM" id="SSF46785">
    <property type="entry name" value="Winged helix' DNA-binding domain"/>
    <property type="match status" value="1"/>
</dbReference>
<dbReference type="EMBL" id="AZEY01000073">
    <property type="protein sequence ID" value="KRL65206.1"/>
    <property type="molecule type" value="Genomic_DNA"/>
</dbReference>
<dbReference type="STRING" id="1423739.FC85_GL000347"/>
<evidence type="ECO:0000256" key="3">
    <source>
        <dbReference type="ARBA" id="ARBA00023163"/>
    </source>
</evidence>
<dbReference type="Pfam" id="PF00392">
    <property type="entry name" value="GntR"/>
    <property type="match status" value="1"/>
</dbReference>
<dbReference type="GO" id="GO:0003677">
    <property type="term" value="F:DNA binding"/>
    <property type="evidence" value="ECO:0007669"/>
    <property type="project" value="UniProtKB-KW"/>
</dbReference>
<dbReference type="Pfam" id="PF07729">
    <property type="entry name" value="FCD"/>
    <property type="match status" value="1"/>
</dbReference>
<evidence type="ECO:0000256" key="1">
    <source>
        <dbReference type="ARBA" id="ARBA00023015"/>
    </source>
</evidence>
<dbReference type="SMART" id="SM00345">
    <property type="entry name" value="HTH_GNTR"/>
    <property type="match status" value="1"/>
</dbReference>
<dbReference type="Gene3D" id="1.20.120.530">
    <property type="entry name" value="GntR ligand-binding domain-like"/>
    <property type="match status" value="1"/>
</dbReference>
<name>A0A0R1S771_9LACO</name>
<dbReference type="AlphaFoldDB" id="A0A0R1S771"/>
<dbReference type="InterPro" id="IPR036390">
    <property type="entry name" value="WH_DNA-bd_sf"/>
</dbReference>
<dbReference type="Gene3D" id="1.10.10.10">
    <property type="entry name" value="Winged helix-like DNA-binding domain superfamily/Winged helix DNA-binding domain"/>
    <property type="match status" value="1"/>
</dbReference>
<feature type="domain" description="HTH gntR-type" evidence="4">
    <location>
        <begin position="2"/>
        <end position="69"/>
    </location>
</feature>
<reference evidence="5 6" key="1">
    <citation type="journal article" date="2015" name="Genome Announc.">
        <title>Expanding the biotechnology potential of lactobacilli through comparative genomics of 213 strains and associated genera.</title>
        <authorList>
            <person name="Sun Z."/>
            <person name="Harris H.M."/>
            <person name="McCann A."/>
            <person name="Guo C."/>
            <person name="Argimon S."/>
            <person name="Zhang W."/>
            <person name="Yang X."/>
            <person name="Jeffery I.B."/>
            <person name="Cooney J.C."/>
            <person name="Kagawa T.F."/>
            <person name="Liu W."/>
            <person name="Song Y."/>
            <person name="Salvetti E."/>
            <person name="Wrobel A."/>
            <person name="Rasinkangas P."/>
            <person name="Parkhill J."/>
            <person name="Rea M.C."/>
            <person name="O'Sullivan O."/>
            <person name="Ritari J."/>
            <person name="Douillard F.P."/>
            <person name="Paul Ross R."/>
            <person name="Yang R."/>
            <person name="Briner A.E."/>
            <person name="Felis G.E."/>
            <person name="de Vos W.M."/>
            <person name="Barrangou R."/>
            <person name="Klaenhammer T.R."/>
            <person name="Caufield P.W."/>
            <person name="Cui Y."/>
            <person name="Zhang H."/>
            <person name="O'Toole P.W."/>
        </authorList>
    </citation>
    <scope>NUCLEOTIDE SEQUENCE [LARGE SCALE GENOMIC DNA]</scope>
    <source>
        <strain evidence="5 6">DSM 14421</strain>
    </source>
</reference>
<proteinExistence type="predicted"/>
<dbReference type="InterPro" id="IPR008920">
    <property type="entry name" value="TF_FadR/GntR_C"/>
</dbReference>
<keyword evidence="2" id="KW-0238">DNA-binding</keyword>
<keyword evidence="1" id="KW-0805">Transcription regulation</keyword>
<dbReference type="SMART" id="SM00895">
    <property type="entry name" value="FCD"/>
    <property type="match status" value="1"/>
</dbReference>
<evidence type="ECO:0000259" key="4">
    <source>
        <dbReference type="PROSITE" id="PS50949"/>
    </source>
</evidence>
<dbReference type="InterPro" id="IPR036388">
    <property type="entry name" value="WH-like_DNA-bd_sf"/>
</dbReference>
<dbReference type="PATRIC" id="fig|1423739.3.peg.366"/>
<evidence type="ECO:0000313" key="6">
    <source>
        <dbReference type="Proteomes" id="UP000052013"/>
    </source>
</evidence>
<dbReference type="Proteomes" id="UP000052013">
    <property type="component" value="Unassembled WGS sequence"/>
</dbReference>
<sequence>MESLQDKAYNQIYSQIMNLKLYPGQRVSDKEFEKSIGVSRTPIREAMLRLRRDNMLYSMPQSGTYVTRINLKKALDARFVRQTLEKAVVSADGETITQQQIAELSINLNLQKHAVQAHDIPKLFALDNDFHQKLYQFADSENVWQWLQTFSTDLNRYRLLRVYDSNLPRTTLIQEHQGILDALTGHKPLQAESLIHNHLNLMISEQKSVIDKFPDYFTNIDHLDDQQA</sequence>
<dbReference type="RefSeq" id="WP_057864919.1">
    <property type="nucleotide sequence ID" value="NZ_AZEY01000073.1"/>
</dbReference>
<keyword evidence="3" id="KW-0804">Transcription</keyword>